<dbReference type="Proteomes" id="UP001158986">
    <property type="component" value="Unassembled WGS sequence"/>
</dbReference>
<protein>
    <recommendedName>
        <fullName evidence="7">ABC transmembrane type-1 domain-containing protein</fullName>
    </recommendedName>
</protein>
<reference evidence="5 6" key="1">
    <citation type="submission" date="2021-11" db="EMBL/GenBank/DDBJ databases">
        <authorList>
            <person name="Islam A."/>
            <person name="Islam S."/>
            <person name="Flora M.S."/>
            <person name="Rahman M."/>
            <person name="Ziaur R.M."/>
            <person name="Epstein J.H."/>
            <person name="Hassan M."/>
            <person name="Klassen M."/>
            <person name="Woodard K."/>
            <person name="Webb A."/>
            <person name="Webby R.J."/>
            <person name="El Zowalaty M.E."/>
        </authorList>
    </citation>
    <scope>NUCLEOTIDE SEQUENCE [LARGE SCALE GENOMIC DNA]</scope>
    <source>
        <strain evidence="5">Pbs1</strain>
    </source>
</reference>
<comment type="caution">
    <text evidence="5">The sequence shown here is derived from an EMBL/GenBank/DDBJ whole genome shotgun (WGS) entry which is preliminary data.</text>
</comment>
<evidence type="ECO:0000256" key="4">
    <source>
        <dbReference type="SAM" id="Phobius"/>
    </source>
</evidence>
<keyword evidence="3 4" id="KW-0472">Membrane</keyword>
<organism evidence="5 6">
    <name type="scientific">Peronospora belbahrii</name>
    <dbReference type="NCBI Taxonomy" id="622444"/>
    <lineage>
        <taxon>Eukaryota</taxon>
        <taxon>Sar</taxon>
        <taxon>Stramenopiles</taxon>
        <taxon>Oomycota</taxon>
        <taxon>Peronosporomycetes</taxon>
        <taxon>Peronosporales</taxon>
        <taxon>Peronosporaceae</taxon>
        <taxon>Peronospora</taxon>
    </lineage>
</organism>
<keyword evidence="1 4" id="KW-0812">Transmembrane</keyword>
<evidence type="ECO:0008006" key="7">
    <source>
        <dbReference type="Google" id="ProtNLM"/>
    </source>
</evidence>
<evidence type="ECO:0000313" key="5">
    <source>
        <dbReference type="EMBL" id="CAH0515614.1"/>
    </source>
</evidence>
<sequence length="159" mass="17699">MAPQSRTVLDQEFDAPMTTYKQLQRSKNLLTGDKVWELPKVDQAQRLQRRFNASWTAQDQILRQKNEESYKYPRVHAAMWAATKDKMIVAMCLLLVTATLTLAQPFLIQAILKNLIGEENIVGISSGYGLALLLGCVAFCAATAMNLAMLYAARASCNA</sequence>
<dbReference type="InterPro" id="IPR036640">
    <property type="entry name" value="ABC1_TM_sf"/>
</dbReference>
<evidence type="ECO:0000256" key="2">
    <source>
        <dbReference type="ARBA" id="ARBA00022989"/>
    </source>
</evidence>
<evidence type="ECO:0000256" key="1">
    <source>
        <dbReference type="ARBA" id="ARBA00022692"/>
    </source>
</evidence>
<dbReference type="Gene3D" id="1.20.1560.10">
    <property type="entry name" value="ABC transporter type 1, transmembrane domain"/>
    <property type="match status" value="1"/>
</dbReference>
<dbReference type="SUPFAM" id="SSF90123">
    <property type="entry name" value="ABC transporter transmembrane region"/>
    <property type="match status" value="1"/>
</dbReference>
<feature type="transmembrane region" description="Helical" evidence="4">
    <location>
        <begin position="88"/>
        <end position="108"/>
    </location>
</feature>
<proteinExistence type="predicted"/>
<gene>
    <name evidence="5" type="ORF">PBS001_LOCUS2318</name>
</gene>
<keyword evidence="2 4" id="KW-1133">Transmembrane helix</keyword>
<evidence type="ECO:0000313" key="6">
    <source>
        <dbReference type="Proteomes" id="UP001158986"/>
    </source>
</evidence>
<name>A0ABN8CS75_9STRA</name>
<evidence type="ECO:0000256" key="3">
    <source>
        <dbReference type="ARBA" id="ARBA00023136"/>
    </source>
</evidence>
<feature type="transmembrane region" description="Helical" evidence="4">
    <location>
        <begin position="128"/>
        <end position="153"/>
    </location>
</feature>
<keyword evidence="6" id="KW-1185">Reference proteome</keyword>
<accession>A0ABN8CS75</accession>
<dbReference type="EMBL" id="CAKLCB010000125">
    <property type="protein sequence ID" value="CAH0515614.1"/>
    <property type="molecule type" value="Genomic_DNA"/>
</dbReference>